<evidence type="ECO:0000256" key="7">
    <source>
        <dbReference type="ARBA" id="ARBA00023224"/>
    </source>
</evidence>
<evidence type="ECO:0000313" key="15">
    <source>
        <dbReference type="Proteomes" id="UP000537131"/>
    </source>
</evidence>
<dbReference type="PANTHER" id="PTHR32089:SF114">
    <property type="entry name" value="METHYL-ACCEPTING CHEMOTAXIS PROTEIN MCPB"/>
    <property type="match status" value="1"/>
</dbReference>
<evidence type="ECO:0000256" key="10">
    <source>
        <dbReference type="SAM" id="MobiDB-lite"/>
    </source>
</evidence>
<dbReference type="CDD" id="cd06225">
    <property type="entry name" value="HAMP"/>
    <property type="match status" value="1"/>
</dbReference>
<dbReference type="Pfam" id="PF02743">
    <property type="entry name" value="dCache_1"/>
    <property type="match status" value="1"/>
</dbReference>
<evidence type="ECO:0000259" key="13">
    <source>
        <dbReference type="PROSITE" id="PS50885"/>
    </source>
</evidence>
<organism evidence="14 15">
    <name type="scientific">Clostridium muellerianum</name>
    <dbReference type="NCBI Taxonomy" id="2716538"/>
    <lineage>
        <taxon>Bacteria</taxon>
        <taxon>Bacillati</taxon>
        <taxon>Bacillota</taxon>
        <taxon>Clostridia</taxon>
        <taxon>Eubacteriales</taxon>
        <taxon>Clostridiaceae</taxon>
        <taxon>Clostridium</taxon>
    </lineage>
</organism>
<feature type="region of interest" description="Disordered" evidence="10">
    <location>
        <begin position="644"/>
        <end position="666"/>
    </location>
</feature>
<dbReference type="Proteomes" id="UP000537131">
    <property type="component" value="Unassembled WGS sequence"/>
</dbReference>
<protein>
    <submittedName>
        <fullName evidence="14">Methyl-accepting chemotaxis protein</fullName>
    </submittedName>
</protein>
<comment type="subcellular location">
    <subcellularLocation>
        <location evidence="1">Cell membrane</location>
        <topology evidence="1">Multi-pass membrane protein</topology>
    </subcellularLocation>
</comment>
<comment type="caution">
    <text evidence="14">The sequence shown here is derived from an EMBL/GenBank/DDBJ whole genome shotgun (WGS) entry which is preliminary data.</text>
</comment>
<feature type="transmembrane region" description="Helical" evidence="11">
    <location>
        <begin position="15"/>
        <end position="36"/>
    </location>
</feature>
<evidence type="ECO:0000313" key="14">
    <source>
        <dbReference type="EMBL" id="NMM62504.1"/>
    </source>
</evidence>
<dbReference type="AlphaFoldDB" id="A0A7Y0HM00"/>
<evidence type="ECO:0000256" key="11">
    <source>
        <dbReference type="SAM" id="Phobius"/>
    </source>
</evidence>
<dbReference type="Gene3D" id="3.30.450.20">
    <property type="entry name" value="PAS domain"/>
    <property type="match status" value="2"/>
</dbReference>
<dbReference type="InterPro" id="IPR003660">
    <property type="entry name" value="HAMP_dom"/>
</dbReference>
<sequence>MKGKFNLKLNIKNKLIVCFVSLTVVALLLMGTIVYWKVVIQTKKDYTNSVNKQLIQVNTGIDDYISLIQEDTQVLAKSALLQQSDSRITSYVDKKDPSGVVPMTPLTNDPFEAEVYSTFKNFKDSHPEIQSVSLGVESNGGYVQYPASSRKNGYDARKRDWYKLALANTDKPVLSDVYFSSDGSKSIVSICLIKDSAGTVKGAITMNIDLDKLTKMIKGIKVGENGYIVLVDEHGTILANAKNPKLISKNIKELNVSKLNNSYNKNTSFEMKLEDGKKYSINVQRPSNSNLNWNYICFIETNEFMSSAKIIGKISFLLILIFAALSVAITIILSKRIASPISSITKHLQLMEKGDFSNNLNSEYLNINDEVGDIAKSTNKMQSALKEMFFKIKSHSESIDKKAEDLYSSAKTVESSSGEVANAIQEVAVGTEKQANELVEVTNILAEFGSSIHDMTKTLVEVQKKSKLINNVANESNNNMNGLAKSVENVDGTFKKFGQKLNILGDNVNKVNDIINLIDSIAEQTNLLALNAAIEAARAGESGKGFAVVADEIRSLAEQSQNSSDEITKLLGNISSDTKIILNDSSDMSNELNNQITLISETIKCFKEIVNKIENIIPEIDNVSSSAEIINKQKDSILTNVESTSSISQQNSASSEEIAASSEEMSSTAQNLFSTVEKLRDMANDMTDEINKFKL</sequence>
<evidence type="ECO:0000256" key="4">
    <source>
        <dbReference type="ARBA" id="ARBA00022692"/>
    </source>
</evidence>
<evidence type="ECO:0000256" key="8">
    <source>
        <dbReference type="ARBA" id="ARBA00029447"/>
    </source>
</evidence>
<keyword evidence="4 11" id="KW-0812">Transmembrane</keyword>
<evidence type="ECO:0000256" key="1">
    <source>
        <dbReference type="ARBA" id="ARBA00004651"/>
    </source>
</evidence>
<dbReference type="GO" id="GO:0006935">
    <property type="term" value="P:chemotaxis"/>
    <property type="evidence" value="ECO:0007669"/>
    <property type="project" value="UniProtKB-KW"/>
</dbReference>
<evidence type="ECO:0000256" key="2">
    <source>
        <dbReference type="ARBA" id="ARBA00022475"/>
    </source>
</evidence>
<dbReference type="GO" id="GO:0005886">
    <property type="term" value="C:plasma membrane"/>
    <property type="evidence" value="ECO:0007669"/>
    <property type="project" value="UniProtKB-SubCell"/>
</dbReference>
<keyword evidence="5 11" id="KW-1133">Transmembrane helix</keyword>
<evidence type="ECO:0000256" key="6">
    <source>
        <dbReference type="ARBA" id="ARBA00023136"/>
    </source>
</evidence>
<proteinExistence type="inferred from homology"/>
<dbReference type="PROSITE" id="PS50111">
    <property type="entry name" value="CHEMOTAXIS_TRANSDUC_2"/>
    <property type="match status" value="1"/>
</dbReference>
<gene>
    <name evidence="14" type="ORF">HBE96_07325</name>
</gene>
<keyword evidence="3" id="KW-0145">Chemotaxis</keyword>
<dbReference type="Gene3D" id="6.10.340.10">
    <property type="match status" value="1"/>
</dbReference>
<evidence type="ECO:0000256" key="5">
    <source>
        <dbReference type="ARBA" id="ARBA00022989"/>
    </source>
</evidence>
<evidence type="ECO:0000259" key="12">
    <source>
        <dbReference type="PROSITE" id="PS50111"/>
    </source>
</evidence>
<dbReference type="InterPro" id="IPR033479">
    <property type="entry name" value="dCache_1"/>
</dbReference>
<dbReference type="SMART" id="SM00283">
    <property type="entry name" value="MA"/>
    <property type="match status" value="1"/>
</dbReference>
<evidence type="ECO:0000256" key="3">
    <source>
        <dbReference type="ARBA" id="ARBA00022500"/>
    </source>
</evidence>
<dbReference type="Pfam" id="PF00015">
    <property type="entry name" value="MCPsignal"/>
    <property type="match status" value="1"/>
</dbReference>
<accession>A0A7Y0HM00</accession>
<name>A0A7Y0HM00_9CLOT</name>
<dbReference type="Gene3D" id="1.10.287.950">
    <property type="entry name" value="Methyl-accepting chemotaxis protein"/>
    <property type="match status" value="1"/>
</dbReference>
<feature type="transmembrane region" description="Helical" evidence="11">
    <location>
        <begin position="314"/>
        <end position="333"/>
    </location>
</feature>
<reference evidence="14 15" key="1">
    <citation type="submission" date="2020-04" db="EMBL/GenBank/DDBJ databases">
        <authorList>
            <person name="Doyle D.A."/>
        </authorList>
    </citation>
    <scope>NUCLEOTIDE SEQUENCE [LARGE SCALE GENOMIC DNA]</scope>
    <source>
        <strain evidence="14 15">P21</strain>
    </source>
</reference>
<dbReference type="CDD" id="cd18773">
    <property type="entry name" value="PDC1_HK_sensor"/>
    <property type="match status" value="1"/>
</dbReference>
<feature type="domain" description="HAMP" evidence="13">
    <location>
        <begin position="335"/>
        <end position="390"/>
    </location>
</feature>
<dbReference type="PANTHER" id="PTHR32089">
    <property type="entry name" value="METHYL-ACCEPTING CHEMOTAXIS PROTEIN MCPB"/>
    <property type="match status" value="1"/>
</dbReference>
<keyword evidence="2" id="KW-1003">Cell membrane</keyword>
<reference evidence="14 15" key="2">
    <citation type="submission" date="2020-06" db="EMBL/GenBank/DDBJ databases">
        <title>Complete Genome Sequence of Clostridium muelleri sp. nov. P21T, an Acid-Alcohol Producing Acetogen Isolated from Old Hay.</title>
        <authorList>
            <person name="Duncan K.E."/>
            <person name="Tanner R.S."/>
        </authorList>
    </citation>
    <scope>NUCLEOTIDE SEQUENCE [LARGE SCALE GENOMIC DNA]</scope>
    <source>
        <strain evidence="14 15">P21</strain>
    </source>
</reference>
<keyword evidence="6 11" id="KW-0472">Membrane</keyword>
<dbReference type="RefSeq" id="WP_169297105.1">
    <property type="nucleotide sequence ID" value="NZ_JABBNI010000013.1"/>
</dbReference>
<dbReference type="EMBL" id="JABBNI010000013">
    <property type="protein sequence ID" value="NMM62504.1"/>
    <property type="molecule type" value="Genomic_DNA"/>
</dbReference>
<dbReference type="GO" id="GO:0007165">
    <property type="term" value="P:signal transduction"/>
    <property type="evidence" value="ECO:0007669"/>
    <property type="project" value="UniProtKB-KW"/>
</dbReference>
<keyword evidence="7 9" id="KW-0807">Transducer</keyword>
<comment type="similarity">
    <text evidence="8">Belongs to the methyl-accepting chemotaxis (MCP) protein family.</text>
</comment>
<keyword evidence="15" id="KW-1185">Reference proteome</keyword>
<dbReference type="PROSITE" id="PS50885">
    <property type="entry name" value="HAMP"/>
    <property type="match status" value="1"/>
</dbReference>
<evidence type="ECO:0000256" key="9">
    <source>
        <dbReference type="PROSITE-ProRule" id="PRU00284"/>
    </source>
</evidence>
<feature type="domain" description="Methyl-accepting transducer" evidence="12">
    <location>
        <begin position="409"/>
        <end position="666"/>
    </location>
</feature>
<dbReference type="SUPFAM" id="SSF58104">
    <property type="entry name" value="Methyl-accepting chemotaxis protein (MCP) signaling domain"/>
    <property type="match status" value="1"/>
</dbReference>
<dbReference type="InterPro" id="IPR004089">
    <property type="entry name" value="MCPsignal_dom"/>
</dbReference>